<dbReference type="OrthoDB" id="9992527at2759"/>
<dbReference type="PANTHER" id="PTHR45348">
    <property type="entry name" value="HYPOTHETICAL OXIDOREDUCTASE (EUROFUNG)"/>
    <property type="match status" value="1"/>
</dbReference>
<dbReference type="InterPro" id="IPR013149">
    <property type="entry name" value="ADH-like_C"/>
</dbReference>
<organism evidence="2 3">
    <name type="scientific">Synchytrium microbalum</name>
    <dbReference type="NCBI Taxonomy" id="1806994"/>
    <lineage>
        <taxon>Eukaryota</taxon>
        <taxon>Fungi</taxon>
        <taxon>Fungi incertae sedis</taxon>
        <taxon>Chytridiomycota</taxon>
        <taxon>Chytridiomycota incertae sedis</taxon>
        <taxon>Chytridiomycetes</taxon>
        <taxon>Synchytriales</taxon>
        <taxon>Synchytriaceae</taxon>
        <taxon>Synchytrium</taxon>
    </lineage>
</organism>
<dbReference type="SUPFAM" id="SSF51735">
    <property type="entry name" value="NAD(P)-binding Rossmann-fold domains"/>
    <property type="match status" value="1"/>
</dbReference>
<dbReference type="InterPro" id="IPR013154">
    <property type="entry name" value="ADH-like_N"/>
</dbReference>
<dbReference type="SMART" id="SM00829">
    <property type="entry name" value="PKS_ER"/>
    <property type="match status" value="1"/>
</dbReference>
<dbReference type="InterPro" id="IPR020843">
    <property type="entry name" value="ER"/>
</dbReference>
<dbReference type="Pfam" id="PF00107">
    <property type="entry name" value="ADH_zinc_N"/>
    <property type="match status" value="1"/>
</dbReference>
<dbReference type="InterPro" id="IPR047122">
    <property type="entry name" value="Trans-enoyl_RdTase-like"/>
</dbReference>
<dbReference type="AlphaFoldDB" id="A0A507C339"/>
<dbReference type="SUPFAM" id="SSF50129">
    <property type="entry name" value="GroES-like"/>
    <property type="match status" value="1"/>
</dbReference>
<dbReference type="CDD" id="cd08249">
    <property type="entry name" value="enoyl_reductase_like"/>
    <property type="match status" value="1"/>
</dbReference>
<dbReference type="PANTHER" id="PTHR45348:SF2">
    <property type="entry name" value="ZINC-TYPE ALCOHOL DEHYDROGENASE-LIKE PROTEIN C2E1P3.01"/>
    <property type="match status" value="1"/>
</dbReference>
<protein>
    <recommendedName>
        <fullName evidence="1">Enoyl reductase (ER) domain-containing protein</fullName>
    </recommendedName>
</protein>
<dbReference type="Pfam" id="PF08240">
    <property type="entry name" value="ADH_N"/>
    <property type="match status" value="1"/>
</dbReference>
<comment type="caution">
    <text evidence="2">The sequence shown here is derived from an EMBL/GenBank/DDBJ whole genome shotgun (WGS) entry which is preliminary data.</text>
</comment>
<proteinExistence type="predicted"/>
<dbReference type="GeneID" id="42004601"/>
<dbReference type="GO" id="GO:0016651">
    <property type="term" value="F:oxidoreductase activity, acting on NAD(P)H"/>
    <property type="evidence" value="ECO:0007669"/>
    <property type="project" value="InterPro"/>
</dbReference>
<dbReference type="InterPro" id="IPR036291">
    <property type="entry name" value="NAD(P)-bd_dom_sf"/>
</dbReference>
<feature type="domain" description="Enoyl reductase (ER)" evidence="1">
    <location>
        <begin position="10"/>
        <end position="329"/>
    </location>
</feature>
<keyword evidence="3" id="KW-1185">Reference proteome</keyword>
<reference evidence="2 3" key="1">
    <citation type="journal article" date="2019" name="Sci. Rep.">
        <title>Comparative genomics of chytrid fungi reveal insights into the obligate biotrophic and pathogenic lifestyle of Synchytrium endobioticum.</title>
        <authorList>
            <person name="van de Vossenberg B.T.L.H."/>
            <person name="Warris S."/>
            <person name="Nguyen H.D.T."/>
            <person name="van Gent-Pelzer M.P.E."/>
            <person name="Joly D.L."/>
            <person name="van de Geest H.C."/>
            <person name="Bonants P.J.M."/>
            <person name="Smith D.S."/>
            <person name="Levesque C.A."/>
            <person name="van der Lee T.A.J."/>
        </authorList>
    </citation>
    <scope>NUCLEOTIDE SEQUENCE [LARGE SCALE GENOMIC DNA]</scope>
    <source>
        <strain evidence="2 3">JEL517</strain>
    </source>
</reference>
<dbReference type="STRING" id="1806994.A0A507C339"/>
<gene>
    <name evidence="2" type="ORF">SmJEL517_g03376</name>
</gene>
<dbReference type="EMBL" id="QEAO01000017">
    <property type="protein sequence ID" value="TPX33861.1"/>
    <property type="molecule type" value="Genomic_DNA"/>
</dbReference>
<dbReference type="Proteomes" id="UP000319731">
    <property type="component" value="Unassembled WGS sequence"/>
</dbReference>
<sequence>MKAAMVTKASIEDGIEVQTVDKPVPAKGEVLVQVTASAINPVDWKLVKYGAYKSYPGPLGCDFAGVVTALGDDVKDFAVGDEVMGFTRLMEAGRGTFAQFLVAEASCCIRKPASMPFDEASTFGVGSLTAALALFFHQKLAKPSTSPKDQGYYLVWGASSSVGLFAVQLAKAAGFQVIGTCSPRNFDLVKSFGADFVLDSNKETALLGEIDNIIKDVELKYALDCIGADTALHCAIALASGGILCTIAGEPKSSPEDIEVIPTLLGGYEKDVKKKRFVEDFILNDLNSFLLKKGLIKGNPTQILDGGLSAVKEGFELSSTGKVSGKKLVLLQHT</sequence>
<dbReference type="Gene3D" id="3.90.180.10">
    <property type="entry name" value="Medium-chain alcohol dehydrogenases, catalytic domain"/>
    <property type="match status" value="1"/>
</dbReference>
<evidence type="ECO:0000313" key="2">
    <source>
        <dbReference type="EMBL" id="TPX33861.1"/>
    </source>
</evidence>
<dbReference type="Gene3D" id="3.40.50.720">
    <property type="entry name" value="NAD(P)-binding Rossmann-like Domain"/>
    <property type="match status" value="1"/>
</dbReference>
<evidence type="ECO:0000313" key="3">
    <source>
        <dbReference type="Proteomes" id="UP000319731"/>
    </source>
</evidence>
<dbReference type="RefSeq" id="XP_031024745.1">
    <property type="nucleotide sequence ID" value="XM_031169304.1"/>
</dbReference>
<evidence type="ECO:0000259" key="1">
    <source>
        <dbReference type="SMART" id="SM00829"/>
    </source>
</evidence>
<dbReference type="InterPro" id="IPR011032">
    <property type="entry name" value="GroES-like_sf"/>
</dbReference>
<name>A0A507C339_9FUNG</name>
<accession>A0A507C339</accession>